<keyword evidence="3" id="KW-0053">Apoptosis</keyword>
<keyword evidence="8" id="KW-0539">Nucleus</keyword>
<dbReference type="GO" id="GO:0005634">
    <property type="term" value="C:nucleus"/>
    <property type="evidence" value="ECO:0007669"/>
    <property type="project" value="UniProtKB-SubCell"/>
</dbReference>
<evidence type="ECO:0000256" key="6">
    <source>
        <dbReference type="ARBA" id="ARBA00023159"/>
    </source>
</evidence>
<accession>A0A9J6CUQ0</accession>
<dbReference type="PANTHER" id="PTHR13580:SF9">
    <property type="entry name" value="AXIN1 UP-REGULATED 1, ISOFORM A"/>
    <property type="match status" value="1"/>
</dbReference>
<dbReference type="GO" id="GO:0043565">
    <property type="term" value="F:sequence-specific DNA binding"/>
    <property type="evidence" value="ECO:0007669"/>
    <property type="project" value="TreeGrafter"/>
</dbReference>
<comment type="similarity">
    <text evidence="2">Belongs to the AXUD1 family.</text>
</comment>
<proteinExistence type="inferred from homology"/>
<feature type="domain" description="Cysteine/serine-rich nuclear protein N-terminal" evidence="9">
    <location>
        <begin position="96"/>
        <end position="305"/>
    </location>
</feature>
<dbReference type="PRINTS" id="PR02031">
    <property type="entry name" value="CYSSERRICHNP"/>
</dbReference>
<dbReference type="InterPro" id="IPR023260">
    <property type="entry name" value="Cys/Ser-rich_nuc_prot"/>
</dbReference>
<dbReference type="GO" id="GO:0006915">
    <property type="term" value="P:apoptotic process"/>
    <property type="evidence" value="ECO:0007669"/>
    <property type="project" value="UniProtKB-KW"/>
</dbReference>
<dbReference type="Pfam" id="PF16019">
    <property type="entry name" value="CSRNP_N"/>
    <property type="match status" value="1"/>
</dbReference>
<evidence type="ECO:0000313" key="10">
    <source>
        <dbReference type="EMBL" id="KAH7932423.1"/>
    </source>
</evidence>
<evidence type="ECO:0000256" key="2">
    <source>
        <dbReference type="ARBA" id="ARBA00008548"/>
    </source>
</evidence>
<dbReference type="GO" id="GO:0000981">
    <property type="term" value="F:DNA-binding transcription factor activity, RNA polymerase II-specific"/>
    <property type="evidence" value="ECO:0007669"/>
    <property type="project" value="TreeGrafter"/>
</dbReference>
<dbReference type="InterPro" id="IPR031972">
    <property type="entry name" value="CSRNP_N"/>
</dbReference>
<keyword evidence="4" id="KW-0805">Transcription regulation</keyword>
<protein>
    <recommendedName>
        <fullName evidence="9">Cysteine/serine-rich nuclear protein N-terminal domain-containing protein</fullName>
    </recommendedName>
</protein>
<keyword evidence="5" id="KW-0238">DNA-binding</keyword>
<evidence type="ECO:0000256" key="1">
    <source>
        <dbReference type="ARBA" id="ARBA00004123"/>
    </source>
</evidence>
<name>A0A9J6CUQ0_RHIMP</name>
<dbReference type="Proteomes" id="UP000821866">
    <property type="component" value="Unassembled WGS sequence"/>
</dbReference>
<keyword evidence="7" id="KW-0804">Transcription</keyword>
<evidence type="ECO:0000256" key="4">
    <source>
        <dbReference type="ARBA" id="ARBA00023015"/>
    </source>
</evidence>
<dbReference type="VEuPathDB" id="VectorBase:LOC119159366"/>
<organism evidence="10 11">
    <name type="scientific">Rhipicephalus microplus</name>
    <name type="common">Cattle tick</name>
    <name type="synonym">Boophilus microplus</name>
    <dbReference type="NCBI Taxonomy" id="6941"/>
    <lineage>
        <taxon>Eukaryota</taxon>
        <taxon>Metazoa</taxon>
        <taxon>Ecdysozoa</taxon>
        <taxon>Arthropoda</taxon>
        <taxon>Chelicerata</taxon>
        <taxon>Arachnida</taxon>
        <taxon>Acari</taxon>
        <taxon>Parasitiformes</taxon>
        <taxon>Ixodida</taxon>
        <taxon>Ixodoidea</taxon>
        <taxon>Ixodidae</taxon>
        <taxon>Rhipicephalinae</taxon>
        <taxon>Rhipicephalus</taxon>
        <taxon>Boophilus</taxon>
    </lineage>
</organism>
<evidence type="ECO:0000259" key="9">
    <source>
        <dbReference type="Pfam" id="PF16019"/>
    </source>
</evidence>
<evidence type="ECO:0000256" key="8">
    <source>
        <dbReference type="ARBA" id="ARBA00023242"/>
    </source>
</evidence>
<comment type="caution">
    <text evidence="10">The sequence shown here is derived from an EMBL/GenBank/DDBJ whole genome shotgun (WGS) entry which is preliminary data.</text>
</comment>
<evidence type="ECO:0000256" key="7">
    <source>
        <dbReference type="ARBA" id="ARBA00023163"/>
    </source>
</evidence>
<keyword evidence="6" id="KW-0010">Activator</keyword>
<keyword evidence="11" id="KW-1185">Reference proteome</keyword>
<dbReference type="AlphaFoldDB" id="A0A9J6CUQ0"/>
<evidence type="ECO:0000256" key="3">
    <source>
        <dbReference type="ARBA" id="ARBA00022703"/>
    </source>
</evidence>
<reference evidence="10" key="2">
    <citation type="submission" date="2021-09" db="EMBL/GenBank/DDBJ databases">
        <authorList>
            <person name="Jia N."/>
            <person name="Wang J."/>
            <person name="Shi W."/>
            <person name="Du L."/>
            <person name="Sun Y."/>
            <person name="Zhan W."/>
            <person name="Jiang J."/>
            <person name="Wang Q."/>
            <person name="Zhang B."/>
            <person name="Ji P."/>
            <person name="Sakyi L.B."/>
            <person name="Cui X."/>
            <person name="Yuan T."/>
            <person name="Jiang B."/>
            <person name="Yang W."/>
            <person name="Lam T.T.-Y."/>
            <person name="Chang Q."/>
            <person name="Ding S."/>
            <person name="Wang X."/>
            <person name="Zhu J."/>
            <person name="Ruan X."/>
            <person name="Zhao L."/>
            <person name="Wei J."/>
            <person name="Que T."/>
            <person name="Du C."/>
            <person name="Cheng J."/>
            <person name="Dai P."/>
            <person name="Han X."/>
            <person name="Huang E."/>
            <person name="Gao Y."/>
            <person name="Liu J."/>
            <person name="Shao H."/>
            <person name="Ye R."/>
            <person name="Li L."/>
            <person name="Wei W."/>
            <person name="Wang X."/>
            <person name="Wang C."/>
            <person name="Huo Q."/>
            <person name="Li W."/>
            <person name="Guo W."/>
            <person name="Chen H."/>
            <person name="Chen S."/>
            <person name="Zhou L."/>
            <person name="Zhou L."/>
            <person name="Ni X."/>
            <person name="Tian J."/>
            <person name="Zhou Y."/>
            <person name="Sheng Y."/>
            <person name="Liu T."/>
            <person name="Pan Y."/>
            <person name="Xia L."/>
            <person name="Li J."/>
            <person name="Zhao F."/>
            <person name="Cao W."/>
        </authorList>
    </citation>
    <scope>NUCLEOTIDE SEQUENCE</scope>
    <source>
        <strain evidence="10">Rmic-2018</strain>
        <tissue evidence="10">Larvae</tissue>
    </source>
</reference>
<reference evidence="10" key="1">
    <citation type="journal article" date="2020" name="Cell">
        <title>Large-Scale Comparative Analyses of Tick Genomes Elucidate Their Genetic Diversity and Vector Capacities.</title>
        <authorList>
            <consortium name="Tick Genome and Microbiome Consortium (TIGMIC)"/>
            <person name="Jia N."/>
            <person name="Wang J."/>
            <person name="Shi W."/>
            <person name="Du L."/>
            <person name="Sun Y."/>
            <person name="Zhan W."/>
            <person name="Jiang J.F."/>
            <person name="Wang Q."/>
            <person name="Zhang B."/>
            <person name="Ji P."/>
            <person name="Bell-Sakyi L."/>
            <person name="Cui X.M."/>
            <person name="Yuan T.T."/>
            <person name="Jiang B.G."/>
            <person name="Yang W.F."/>
            <person name="Lam T.T."/>
            <person name="Chang Q.C."/>
            <person name="Ding S.J."/>
            <person name="Wang X.J."/>
            <person name="Zhu J.G."/>
            <person name="Ruan X.D."/>
            <person name="Zhao L."/>
            <person name="Wei J.T."/>
            <person name="Ye R.Z."/>
            <person name="Que T.C."/>
            <person name="Du C.H."/>
            <person name="Zhou Y.H."/>
            <person name="Cheng J.X."/>
            <person name="Dai P.F."/>
            <person name="Guo W.B."/>
            <person name="Han X.H."/>
            <person name="Huang E.J."/>
            <person name="Li L.F."/>
            <person name="Wei W."/>
            <person name="Gao Y.C."/>
            <person name="Liu J.Z."/>
            <person name="Shao H.Z."/>
            <person name="Wang X."/>
            <person name="Wang C.C."/>
            <person name="Yang T.C."/>
            <person name="Huo Q.B."/>
            <person name="Li W."/>
            <person name="Chen H.Y."/>
            <person name="Chen S.E."/>
            <person name="Zhou L.G."/>
            <person name="Ni X.B."/>
            <person name="Tian J.H."/>
            <person name="Sheng Y."/>
            <person name="Liu T."/>
            <person name="Pan Y.S."/>
            <person name="Xia L.Y."/>
            <person name="Li J."/>
            <person name="Zhao F."/>
            <person name="Cao W.C."/>
        </authorList>
    </citation>
    <scope>NUCLEOTIDE SEQUENCE</scope>
    <source>
        <strain evidence="10">Rmic-2018</strain>
    </source>
</reference>
<evidence type="ECO:0000313" key="11">
    <source>
        <dbReference type="Proteomes" id="UP000821866"/>
    </source>
</evidence>
<comment type="subcellular location">
    <subcellularLocation>
        <location evidence="1">Nucleus</location>
    </subcellularLocation>
</comment>
<evidence type="ECO:0000256" key="5">
    <source>
        <dbReference type="ARBA" id="ARBA00023125"/>
    </source>
</evidence>
<dbReference type="PANTHER" id="PTHR13580">
    <property type="entry name" value="TGF-BETA INDUCED APOPTOSIS PROTEIN"/>
    <property type="match status" value="1"/>
</dbReference>
<dbReference type="EMBL" id="JABSTU010006691">
    <property type="protein sequence ID" value="KAH7932423.1"/>
    <property type="molecule type" value="Genomic_DNA"/>
</dbReference>
<sequence>MAGRWRDKRDGFCFVPNCNSGYRSCTEAHSLFRVPLKLIAGNSGRGTSRVVIESSTRAALFVSDTSKQVVLYKRHLTKLTAEMAEGSALGRSPRRQTKTVTFDKVTVYEFPRAQGFASVPTEGGMTLGLGFRHVEEYSVLIRQHVDQPRLRFGAEQSGAITAVQAVLEDGMTSSYPTTCHSDEPKEVAVEKNSQDGQQQLKPLPWRWRRKLLLDSGVRKIDSSEAKECRYIRASRKRCGCECRGQCLREACSCSLNGIPCQVENASFPCGCREQACGNPCGRRQYSPDVAHEHYRHTMTRLEAEQAAEELSLSGLRLEEAMKDTKQDDFRGLDKLSEDFKRACSLTEAS</sequence>
<gene>
    <name evidence="10" type="ORF">HPB51_029294</name>
</gene>